<evidence type="ECO:0000256" key="1">
    <source>
        <dbReference type="SAM" id="MobiDB-lite"/>
    </source>
</evidence>
<comment type="caution">
    <text evidence="2">The sequence shown here is derived from an EMBL/GenBank/DDBJ whole genome shotgun (WGS) entry which is preliminary data.</text>
</comment>
<organism evidence="2 3">
    <name type="scientific">Favolaschia claudopus</name>
    <dbReference type="NCBI Taxonomy" id="2862362"/>
    <lineage>
        <taxon>Eukaryota</taxon>
        <taxon>Fungi</taxon>
        <taxon>Dikarya</taxon>
        <taxon>Basidiomycota</taxon>
        <taxon>Agaricomycotina</taxon>
        <taxon>Agaricomycetes</taxon>
        <taxon>Agaricomycetidae</taxon>
        <taxon>Agaricales</taxon>
        <taxon>Marasmiineae</taxon>
        <taxon>Mycenaceae</taxon>
        <taxon>Favolaschia</taxon>
    </lineage>
</organism>
<evidence type="ECO:0000313" key="2">
    <source>
        <dbReference type="EMBL" id="KAK7038300.1"/>
    </source>
</evidence>
<dbReference type="EMBL" id="JAWWNJ010000017">
    <property type="protein sequence ID" value="KAK7038300.1"/>
    <property type="molecule type" value="Genomic_DNA"/>
</dbReference>
<gene>
    <name evidence="2" type="ORF">R3P38DRAFT_3182393</name>
</gene>
<dbReference type="Proteomes" id="UP001362999">
    <property type="component" value="Unassembled WGS sequence"/>
</dbReference>
<protein>
    <submittedName>
        <fullName evidence="2">Uncharacterized protein</fullName>
    </submittedName>
</protein>
<keyword evidence="3" id="KW-1185">Reference proteome</keyword>
<dbReference type="AlphaFoldDB" id="A0AAW0CGR6"/>
<name>A0AAW0CGR6_9AGAR</name>
<dbReference type="Gene3D" id="3.40.50.12660">
    <property type="match status" value="1"/>
</dbReference>
<reference evidence="2 3" key="1">
    <citation type="journal article" date="2024" name="J Genomics">
        <title>Draft genome sequencing and assembly of Favolaschia claudopus CIRM-BRFM 2984 isolated from oak limbs.</title>
        <authorList>
            <person name="Navarro D."/>
            <person name="Drula E."/>
            <person name="Chaduli D."/>
            <person name="Cazenave R."/>
            <person name="Ahrendt S."/>
            <person name="Wang J."/>
            <person name="Lipzen A."/>
            <person name="Daum C."/>
            <person name="Barry K."/>
            <person name="Grigoriev I.V."/>
            <person name="Favel A."/>
            <person name="Rosso M.N."/>
            <person name="Martin F."/>
        </authorList>
    </citation>
    <scope>NUCLEOTIDE SEQUENCE [LARGE SCALE GENOMIC DNA]</scope>
    <source>
        <strain evidence="2 3">CIRM-BRFM 2984</strain>
    </source>
</reference>
<accession>A0AAW0CGR6</accession>
<sequence>MSHTNRLLFICLDVGHAFKRLGSSIEEDDMDESLIPLDGEETMIVDHDLHRALIQPLPASSQLVPVLDTSTILDLEHSRCNRVYLPWLSESENMDAKRSRRGVDKFVAEHDCRLFFDLFLASSKPSWAHIPSLMARVFLATDPEARGSRPFASSYNQEGRTSQSTTTSAVKSFFTRQSPAFISTD</sequence>
<feature type="compositionally biased region" description="Polar residues" evidence="1">
    <location>
        <begin position="151"/>
        <end position="168"/>
    </location>
</feature>
<proteinExistence type="predicted"/>
<feature type="region of interest" description="Disordered" evidence="1">
    <location>
        <begin position="149"/>
        <end position="168"/>
    </location>
</feature>
<evidence type="ECO:0000313" key="3">
    <source>
        <dbReference type="Proteomes" id="UP001362999"/>
    </source>
</evidence>